<gene>
    <name evidence="2" type="ORF">D3273_17865</name>
</gene>
<keyword evidence="2" id="KW-0489">Methyltransferase</keyword>
<dbReference type="InterPro" id="IPR006342">
    <property type="entry name" value="FkbM_mtfrase"/>
</dbReference>
<dbReference type="OrthoDB" id="7542440at2"/>
<dbReference type="InterPro" id="IPR029063">
    <property type="entry name" value="SAM-dependent_MTases_sf"/>
</dbReference>
<dbReference type="GO" id="GO:0032259">
    <property type="term" value="P:methylation"/>
    <property type="evidence" value="ECO:0007669"/>
    <property type="project" value="UniProtKB-KW"/>
</dbReference>
<dbReference type="AlphaFoldDB" id="A0A4Q2U242"/>
<dbReference type="Gene3D" id="3.40.50.150">
    <property type="entry name" value="Vaccinia Virus protein VP39"/>
    <property type="match status" value="1"/>
</dbReference>
<keyword evidence="2" id="KW-0808">Transferase</keyword>
<dbReference type="GO" id="GO:0008168">
    <property type="term" value="F:methyltransferase activity"/>
    <property type="evidence" value="ECO:0007669"/>
    <property type="project" value="UniProtKB-KW"/>
</dbReference>
<dbReference type="PANTHER" id="PTHR34203">
    <property type="entry name" value="METHYLTRANSFERASE, FKBM FAMILY PROTEIN"/>
    <property type="match status" value="1"/>
</dbReference>
<evidence type="ECO:0000313" key="3">
    <source>
        <dbReference type="Proteomes" id="UP000290759"/>
    </source>
</evidence>
<name>A0A4Q2U242_9HYPH</name>
<sequence>MTFRASNDLSAYGRHAPRGWLAGLVGVARRCGTDWSGRRLAFALRAVGVRALAGRPLDVESLGLRMRLYPGNNVAEKNLLFTPQYFDPEERRFLADRLGTDFVFVDVGANVGGYALFAATLGGPRARILAVEPQADIFERLSFNIRQNSLTTVKALELAVADRDGEITLFVDAKNKGETSMRLVGTHGPGTSVRVPAKALRTLVEEEGFPRLDCVKLDVEGAEDLILEAFFRDAPPALWPRLLVVEDAPGRWAIDLPALIAAHGYAVALKTRTNVIYERDTAESRTHD</sequence>
<keyword evidence="3" id="KW-1185">Reference proteome</keyword>
<protein>
    <submittedName>
        <fullName evidence="2">FkbM family methyltransferase</fullName>
    </submittedName>
</protein>
<dbReference type="InterPro" id="IPR052514">
    <property type="entry name" value="SAM-dependent_MTase"/>
</dbReference>
<evidence type="ECO:0000313" key="2">
    <source>
        <dbReference type="EMBL" id="RYC30559.1"/>
    </source>
</evidence>
<accession>A0A4Q2U242</accession>
<proteinExistence type="predicted"/>
<dbReference type="PANTHER" id="PTHR34203:SF15">
    <property type="entry name" value="SLL1173 PROTEIN"/>
    <property type="match status" value="1"/>
</dbReference>
<dbReference type="NCBIfam" id="TIGR01444">
    <property type="entry name" value="fkbM_fam"/>
    <property type="match status" value="1"/>
</dbReference>
<dbReference type="RefSeq" id="WP_129228255.1">
    <property type="nucleotide sequence ID" value="NZ_QYBB01000023.1"/>
</dbReference>
<dbReference type="EMBL" id="QYBB01000023">
    <property type="protein sequence ID" value="RYC30559.1"/>
    <property type="molecule type" value="Genomic_DNA"/>
</dbReference>
<organism evidence="2 3">
    <name type="scientific">Lichenibacterium minor</name>
    <dbReference type="NCBI Taxonomy" id="2316528"/>
    <lineage>
        <taxon>Bacteria</taxon>
        <taxon>Pseudomonadati</taxon>
        <taxon>Pseudomonadota</taxon>
        <taxon>Alphaproteobacteria</taxon>
        <taxon>Hyphomicrobiales</taxon>
        <taxon>Lichenihabitantaceae</taxon>
        <taxon>Lichenibacterium</taxon>
    </lineage>
</organism>
<dbReference type="Pfam" id="PF05050">
    <property type="entry name" value="Methyltransf_21"/>
    <property type="match status" value="1"/>
</dbReference>
<evidence type="ECO:0000259" key="1">
    <source>
        <dbReference type="Pfam" id="PF05050"/>
    </source>
</evidence>
<comment type="caution">
    <text evidence="2">The sequence shown here is derived from an EMBL/GenBank/DDBJ whole genome shotgun (WGS) entry which is preliminary data.</text>
</comment>
<dbReference type="Proteomes" id="UP000290759">
    <property type="component" value="Unassembled WGS sequence"/>
</dbReference>
<reference evidence="2 3" key="2">
    <citation type="submission" date="2019-02" db="EMBL/GenBank/DDBJ databases">
        <title>'Lichenibacterium ramalinii' gen. nov. sp. nov., 'Lichenibacterium minor' gen. nov. sp. nov.</title>
        <authorList>
            <person name="Pankratov T."/>
        </authorList>
    </citation>
    <scope>NUCLEOTIDE SEQUENCE [LARGE SCALE GENOMIC DNA]</scope>
    <source>
        <strain evidence="2 3">RmlP026</strain>
    </source>
</reference>
<reference evidence="2 3" key="1">
    <citation type="submission" date="2018-12" db="EMBL/GenBank/DDBJ databases">
        <authorList>
            <person name="Grouzdev D.S."/>
            <person name="Krutkina M.S."/>
        </authorList>
    </citation>
    <scope>NUCLEOTIDE SEQUENCE [LARGE SCALE GENOMIC DNA]</scope>
    <source>
        <strain evidence="2 3">RmlP026</strain>
    </source>
</reference>
<feature type="domain" description="Methyltransferase FkbM" evidence="1">
    <location>
        <begin position="106"/>
        <end position="227"/>
    </location>
</feature>
<dbReference type="SUPFAM" id="SSF53335">
    <property type="entry name" value="S-adenosyl-L-methionine-dependent methyltransferases"/>
    <property type="match status" value="1"/>
</dbReference>